<evidence type="ECO:0000313" key="1">
    <source>
        <dbReference type="EMBL" id="MDB6375002.1"/>
    </source>
</evidence>
<reference evidence="1" key="1">
    <citation type="submission" date="2023-01" db="EMBL/GenBank/DDBJ databases">
        <title>Genome sequencing of Photorhabdus bodei 09-20.</title>
        <authorList>
            <person name="Kalindamar S."/>
            <person name="Kumru S."/>
        </authorList>
    </citation>
    <scope>NUCLEOTIDE SEQUENCE</scope>
    <source>
        <strain evidence="1">09-20</strain>
    </source>
</reference>
<dbReference type="Proteomes" id="UP001212996">
    <property type="component" value="Unassembled WGS sequence"/>
</dbReference>
<dbReference type="RefSeq" id="WP_271867996.1">
    <property type="nucleotide sequence ID" value="NZ_JAQMFO010000071.1"/>
</dbReference>
<accession>A0AAW6BNJ3</accession>
<comment type="caution">
    <text evidence="1">The sequence shown here is derived from an EMBL/GenBank/DDBJ whole genome shotgun (WGS) entry which is preliminary data.</text>
</comment>
<protein>
    <submittedName>
        <fullName evidence="1">Uncharacterized protein</fullName>
    </submittedName>
</protein>
<dbReference type="AlphaFoldDB" id="A0AAW6BNJ3"/>
<gene>
    <name evidence="1" type="ORF">PH362_24725</name>
</gene>
<dbReference type="EMBL" id="JAQMFO010000071">
    <property type="protein sequence ID" value="MDB6375002.1"/>
    <property type="molecule type" value="Genomic_DNA"/>
</dbReference>
<sequence>MYQALHYNNEHEHLECEVAYWQSLERSTKTAPEEITLMRFMDQLGVMYPLDWQGNTYSESFKLAEMYCGNVTNIYAKVGERYFTFRDVVMLSHDQIISRIKKEVFDKEKIAKK</sequence>
<name>A0AAW6BNJ3_9GAMM</name>
<organism evidence="1 2">
    <name type="scientific">Photorhabdus bodei</name>
    <dbReference type="NCBI Taxonomy" id="2029681"/>
    <lineage>
        <taxon>Bacteria</taxon>
        <taxon>Pseudomonadati</taxon>
        <taxon>Pseudomonadota</taxon>
        <taxon>Gammaproteobacteria</taxon>
        <taxon>Enterobacterales</taxon>
        <taxon>Morganellaceae</taxon>
        <taxon>Photorhabdus</taxon>
    </lineage>
</organism>
<evidence type="ECO:0000313" key="2">
    <source>
        <dbReference type="Proteomes" id="UP001212996"/>
    </source>
</evidence>
<proteinExistence type="predicted"/>